<dbReference type="InterPro" id="IPR058245">
    <property type="entry name" value="NreC/VraR/RcsB-like_REC"/>
</dbReference>
<keyword evidence="4" id="KW-0804">Transcription</keyword>
<dbReference type="PANTHER" id="PTHR43214:SF24">
    <property type="entry name" value="TRANSCRIPTIONAL REGULATORY PROTEIN NARL-RELATED"/>
    <property type="match status" value="1"/>
</dbReference>
<dbReference type="PRINTS" id="PR00038">
    <property type="entry name" value="HTHLUXR"/>
</dbReference>
<proteinExistence type="predicted"/>
<evidence type="ECO:0000256" key="5">
    <source>
        <dbReference type="PROSITE-ProRule" id="PRU00169"/>
    </source>
</evidence>
<accession>A0A1Y1RP07</accession>
<comment type="caution">
    <text evidence="8">The sequence shown here is derived from an EMBL/GenBank/DDBJ whole genome shotgun (WGS) entry which is preliminary data.</text>
</comment>
<evidence type="ECO:0000259" key="6">
    <source>
        <dbReference type="PROSITE" id="PS50043"/>
    </source>
</evidence>
<gene>
    <name evidence="8" type="ORF">A7979_04255</name>
</gene>
<dbReference type="SUPFAM" id="SSF52172">
    <property type="entry name" value="CheY-like"/>
    <property type="match status" value="1"/>
</dbReference>
<feature type="domain" description="HTH luxR-type" evidence="6">
    <location>
        <begin position="142"/>
        <end position="207"/>
    </location>
</feature>
<dbReference type="Proteomes" id="UP000192359">
    <property type="component" value="Unassembled WGS sequence"/>
</dbReference>
<evidence type="ECO:0000256" key="1">
    <source>
        <dbReference type="ARBA" id="ARBA00022553"/>
    </source>
</evidence>
<sequence>MTVRALLVDDHPVVLAGLRAMFASFEGVQVVAEASDGSEAVALAADFAARAEPLDVVVMDIQMRPVGGVEATRQLREAGGPPVLILTTFDTQSDIVAAIEGGALGYLLKDAPPEQVQAAVLATARGQRTLAPEITAALMERMQRPAVSLSAREMELLKLLATGATNKELAEKLFISQATVKTHLVHIYAKLGVDNRTAAIAAARAERLL</sequence>
<evidence type="ECO:0000256" key="4">
    <source>
        <dbReference type="ARBA" id="ARBA00023163"/>
    </source>
</evidence>
<dbReference type="InterPro" id="IPR039420">
    <property type="entry name" value="WalR-like"/>
</dbReference>
<dbReference type="Gene3D" id="3.40.50.2300">
    <property type="match status" value="1"/>
</dbReference>
<evidence type="ECO:0000313" key="9">
    <source>
        <dbReference type="Proteomes" id="UP000192359"/>
    </source>
</evidence>
<dbReference type="SMART" id="SM00421">
    <property type="entry name" value="HTH_LUXR"/>
    <property type="match status" value="1"/>
</dbReference>
<dbReference type="GO" id="GO:0006355">
    <property type="term" value="P:regulation of DNA-templated transcription"/>
    <property type="evidence" value="ECO:0007669"/>
    <property type="project" value="InterPro"/>
</dbReference>
<dbReference type="OrthoDB" id="9808843at2"/>
<evidence type="ECO:0000256" key="3">
    <source>
        <dbReference type="ARBA" id="ARBA00023125"/>
    </source>
</evidence>
<evidence type="ECO:0000256" key="2">
    <source>
        <dbReference type="ARBA" id="ARBA00023015"/>
    </source>
</evidence>
<keyword evidence="1 5" id="KW-0597">Phosphoprotein</keyword>
<dbReference type="PANTHER" id="PTHR43214">
    <property type="entry name" value="TWO-COMPONENT RESPONSE REGULATOR"/>
    <property type="match status" value="1"/>
</dbReference>
<name>A0A1Y1RP07_9MICC</name>
<keyword evidence="3 8" id="KW-0238">DNA-binding</keyword>
<keyword evidence="2" id="KW-0805">Transcription regulation</keyword>
<dbReference type="PROSITE" id="PS50110">
    <property type="entry name" value="RESPONSE_REGULATORY"/>
    <property type="match status" value="1"/>
</dbReference>
<organism evidence="8 9">
    <name type="scientific">Rothia nasimurium</name>
    <dbReference type="NCBI Taxonomy" id="85336"/>
    <lineage>
        <taxon>Bacteria</taxon>
        <taxon>Bacillati</taxon>
        <taxon>Actinomycetota</taxon>
        <taxon>Actinomycetes</taxon>
        <taxon>Micrococcales</taxon>
        <taxon>Micrococcaceae</taxon>
        <taxon>Rothia</taxon>
    </lineage>
</organism>
<keyword evidence="9" id="KW-1185">Reference proteome</keyword>
<dbReference type="RefSeq" id="WP_083092108.1">
    <property type="nucleotide sequence ID" value="NZ_LXWF01000040.1"/>
</dbReference>
<reference evidence="8 9" key="1">
    <citation type="submission" date="2016-05" db="EMBL/GenBank/DDBJ databases">
        <title>Draft genome sequence of a porcine commensal Rothia nasimurium.</title>
        <authorList>
            <person name="Gaiser R.A."/>
            <person name="Van Baarlen P."/>
            <person name="Wells J.M."/>
        </authorList>
    </citation>
    <scope>NUCLEOTIDE SEQUENCE [LARGE SCALE GENOMIC DNA]</scope>
    <source>
        <strain evidence="8 9">PT-32</strain>
    </source>
</reference>
<evidence type="ECO:0000313" key="8">
    <source>
        <dbReference type="EMBL" id="ORC16532.1"/>
    </source>
</evidence>
<dbReference type="CDD" id="cd17535">
    <property type="entry name" value="REC_NarL-like"/>
    <property type="match status" value="1"/>
</dbReference>
<dbReference type="AlphaFoldDB" id="A0A1Y1RP07"/>
<dbReference type="EMBL" id="LXWF01000040">
    <property type="protein sequence ID" value="ORC16532.1"/>
    <property type="molecule type" value="Genomic_DNA"/>
</dbReference>
<dbReference type="Pfam" id="PF00196">
    <property type="entry name" value="GerE"/>
    <property type="match status" value="1"/>
</dbReference>
<dbReference type="InterPro" id="IPR011006">
    <property type="entry name" value="CheY-like_superfamily"/>
</dbReference>
<dbReference type="GO" id="GO:0000160">
    <property type="term" value="P:phosphorelay signal transduction system"/>
    <property type="evidence" value="ECO:0007669"/>
    <property type="project" value="InterPro"/>
</dbReference>
<dbReference type="InterPro" id="IPR001789">
    <property type="entry name" value="Sig_transdc_resp-reg_receiver"/>
</dbReference>
<dbReference type="CDD" id="cd06170">
    <property type="entry name" value="LuxR_C_like"/>
    <property type="match status" value="1"/>
</dbReference>
<dbReference type="SMART" id="SM00448">
    <property type="entry name" value="REC"/>
    <property type="match status" value="1"/>
</dbReference>
<evidence type="ECO:0000259" key="7">
    <source>
        <dbReference type="PROSITE" id="PS50110"/>
    </source>
</evidence>
<dbReference type="GO" id="GO:0003677">
    <property type="term" value="F:DNA binding"/>
    <property type="evidence" value="ECO:0007669"/>
    <property type="project" value="UniProtKB-KW"/>
</dbReference>
<feature type="modified residue" description="4-aspartylphosphate" evidence="5">
    <location>
        <position position="60"/>
    </location>
</feature>
<dbReference type="InterPro" id="IPR000792">
    <property type="entry name" value="Tscrpt_reg_LuxR_C"/>
</dbReference>
<protein>
    <submittedName>
        <fullName evidence="8">DNA-binding response regulator</fullName>
    </submittedName>
</protein>
<dbReference type="PROSITE" id="PS50043">
    <property type="entry name" value="HTH_LUXR_2"/>
    <property type="match status" value="1"/>
</dbReference>
<feature type="domain" description="Response regulatory" evidence="7">
    <location>
        <begin position="4"/>
        <end position="124"/>
    </location>
</feature>
<dbReference type="Pfam" id="PF00072">
    <property type="entry name" value="Response_reg"/>
    <property type="match status" value="1"/>
</dbReference>